<evidence type="ECO:0000313" key="2">
    <source>
        <dbReference type="Proteomes" id="UP001519460"/>
    </source>
</evidence>
<organism evidence="1 2">
    <name type="scientific">Batillaria attramentaria</name>
    <dbReference type="NCBI Taxonomy" id="370345"/>
    <lineage>
        <taxon>Eukaryota</taxon>
        <taxon>Metazoa</taxon>
        <taxon>Spiralia</taxon>
        <taxon>Lophotrochozoa</taxon>
        <taxon>Mollusca</taxon>
        <taxon>Gastropoda</taxon>
        <taxon>Caenogastropoda</taxon>
        <taxon>Sorbeoconcha</taxon>
        <taxon>Cerithioidea</taxon>
        <taxon>Batillariidae</taxon>
        <taxon>Batillaria</taxon>
    </lineage>
</organism>
<evidence type="ECO:0008006" key="3">
    <source>
        <dbReference type="Google" id="ProtNLM"/>
    </source>
</evidence>
<comment type="caution">
    <text evidence="1">The sequence shown here is derived from an EMBL/GenBank/DDBJ whole genome shotgun (WGS) entry which is preliminary data.</text>
</comment>
<dbReference type="Proteomes" id="UP001519460">
    <property type="component" value="Unassembled WGS sequence"/>
</dbReference>
<proteinExistence type="predicted"/>
<reference evidence="1 2" key="1">
    <citation type="journal article" date="2023" name="Sci. Data">
        <title>Genome assembly of the Korean intertidal mud-creeper Batillaria attramentaria.</title>
        <authorList>
            <person name="Patra A.K."/>
            <person name="Ho P.T."/>
            <person name="Jun S."/>
            <person name="Lee S.J."/>
            <person name="Kim Y."/>
            <person name="Won Y.J."/>
        </authorList>
    </citation>
    <scope>NUCLEOTIDE SEQUENCE [LARGE SCALE GENOMIC DNA]</scope>
    <source>
        <strain evidence="1">Wonlab-2016</strain>
    </source>
</reference>
<feature type="non-terminal residue" evidence="1">
    <location>
        <position position="1"/>
    </location>
</feature>
<dbReference type="Gene3D" id="2.170.300.10">
    <property type="entry name" value="Tie2 ligand-binding domain superfamily"/>
    <property type="match status" value="1"/>
</dbReference>
<feature type="non-terminal residue" evidence="1">
    <location>
        <position position="149"/>
    </location>
</feature>
<gene>
    <name evidence="1" type="ORF">BaRGS_00039758</name>
</gene>
<keyword evidence="2" id="KW-1185">Reference proteome</keyword>
<evidence type="ECO:0000313" key="1">
    <source>
        <dbReference type="EMBL" id="KAK7452247.1"/>
    </source>
</evidence>
<sequence length="149" mass="16443">RDVVSINRSIFMKRVTPTSLATRRCLWMRDVIVAFLVRINGAKQDTQYMRNITVFVNNTQVYQYPTSGNIPVTPRVITPDPPLRGRVIKLSRTTSGYVGLCELQLDGCVSGRYGAGCQQTCSAGCQYDTCDSIAGDCTCNSGWTGSQCR</sequence>
<dbReference type="EMBL" id="JACVVK020000720">
    <property type="protein sequence ID" value="KAK7452247.1"/>
    <property type="molecule type" value="Genomic_DNA"/>
</dbReference>
<accession>A0ABD0J376</accession>
<name>A0ABD0J376_9CAEN</name>
<protein>
    <recommendedName>
        <fullName evidence="3">EGF-like domain-containing protein</fullName>
    </recommendedName>
</protein>
<dbReference type="AlphaFoldDB" id="A0ABD0J376"/>